<dbReference type="Proteomes" id="UP000295210">
    <property type="component" value="Unassembled WGS sequence"/>
</dbReference>
<organism evidence="2 3">
    <name type="scientific">Acidipila rosea</name>
    <dbReference type="NCBI Taxonomy" id="768535"/>
    <lineage>
        <taxon>Bacteria</taxon>
        <taxon>Pseudomonadati</taxon>
        <taxon>Acidobacteriota</taxon>
        <taxon>Terriglobia</taxon>
        <taxon>Terriglobales</taxon>
        <taxon>Acidobacteriaceae</taxon>
        <taxon>Acidipila</taxon>
    </lineage>
</organism>
<keyword evidence="1" id="KW-0472">Membrane</keyword>
<sequence length="186" mass="20729">MRLDDELDRQIEAALTTYAEPAEGIDEQLLTMRTMAFLRASAKPHRRWRWMALAAPAFACMLLLAALLAHRPAKPILPPATMALAPVLPTKPVETATAPQNRPQEGRLQRVSYRAVPLRRAERLPRLQQFPTATPPTQQELLLAAFVKIAPRSTVLAIAEAQHQPIRPIEISGLKISPLYPESLNQ</sequence>
<dbReference type="AlphaFoldDB" id="A0A4R1LB44"/>
<keyword evidence="3" id="KW-1185">Reference proteome</keyword>
<accession>A0A4R1LB44</accession>
<feature type="transmembrane region" description="Helical" evidence="1">
    <location>
        <begin position="48"/>
        <end position="69"/>
    </location>
</feature>
<dbReference type="EMBL" id="SMGK01000001">
    <property type="protein sequence ID" value="TCK75696.1"/>
    <property type="molecule type" value="Genomic_DNA"/>
</dbReference>
<evidence type="ECO:0000256" key="1">
    <source>
        <dbReference type="SAM" id="Phobius"/>
    </source>
</evidence>
<gene>
    <name evidence="2" type="ORF">C7378_0687</name>
</gene>
<evidence type="ECO:0000313" key="2">
    <source>
        <dbReference type="EMBL" id="TCK75696.1"/>
    </source>
</evidence>
<dbReference type="OrthoDB" id="123524at2"/>
<name>A0A4R1LB44_9BACT</name>
<evidence type="ECO:0000313" key="3">
    <source>
        <dbReference type="Proteomes" id="UP000295210"/>
    </source>
</evidence>
<keyword evidence="1" id="KW-0812">Transmembrane</keyword>
<protein>
    <submittedName>
        <fullName evidence="2">Uncharacterized protein</fullName>
    </submittedName>
</protein>
<proteinExistence type="predicted"/>
<keyword evidence="1" id="KW-1133">Transmembrane helix</keyword>
<dbReference type="RefSeq" id="WP_131991674.1">
    <property type="nucleotide sequence ID" value="NZ_SMGK01000001.1"/>
</dbReference>
<comment type="caution">
    <text evidence="2">The sequence shown here is derived from an EMBL/GenBank/DDBJ whole genome shotgun (WGS) entry which is preliminary data.</text>
</comment>
<reference evidence="2 3" key="1">
    <citation type="submission" date="2019-03" db="EMBL/GenBank/DDBJ databases">
        <title>Genomic Encyclopedia of Type Strains, Phase IV (KMG-IV): sequencing the most valuable type-strain genomes for metagenomic binning, comparative biology and taxonomic classification.</title>
        <authorList>
            <person name="Goeker M."/>
        </authorList>
    </citation>
    <scope>NUCLEOTIDE SEQUENCE [LARGE SCALE GENOMIC DNA]</scope>
    <source>
        <strain evidence="2 3">DSM 103428</strain>
    </source>
</reference>